<sequence>MRLFVLIASALFSFSSYSQEYIDKNWKPILGADISILFNPNSIDNPYFNSQNHWVEPTKFVLAGIAAQYEYGITYKEWFRVGAHLGLQINIADKTVTTPIGGSISLAPLIGEDTRLYGKFIAGWNTAIGKGNKNGMYQHYQIGIESQESIRIFAFIADHGFSLKQHTPYTTMGLGIGGTVFD</sequence>
<proteinExistence type="predicted"/>
<accession>A0A1I3QAB3</accession>
<feature type="signal peptide" evidence="1">
    <location>
        <begin position="1"/>
        <end position="18"/>
    </location>
</feature>
<feature type="chain" id="PRO_5017212118" description="Outer membrane protein beta-barrel domain-containing protein" evidence="1">
    <location>
        <begin position="19"/>
        <end position="182"/>
    </location>
</feature>
<evidence type="ECO:0000256" key="1">
    <source>
        <dbReference type="SAM" id="SignalP"/>
    </source>
</evidence>
<reference evidence="3" key="1">
    <citation type="submission" date="2016-10" db="EMBL/GenBank/DDBJ databases">
        <authorList>
            <person name="Varghese N."/>
            <person name="Submissions S."/>
        </authorList>
    </citation>
    <scope>NUCLEOTIDE SEQUENCE [LARGE SCALE GENOMIC DNA]</scope>
    <source>
        <strain evidence="3">DSM 26542</strain>
    </source>
</reference>
<dbReference type="STRING" id="1150112.SAMN04487893_105131"/>
<organism evidence="2 3">
    <name type="scientific">Myroides guanonis</name>
    <dbReference type="NCBI Taxonomy" id="1150112"/>
    <lineage>
        <taxon>Bacteria</taxon>
        <taxon>Pseudomonadati</taxon>
        <taxon>Bacteroidota</taxon>
        <taxon>Flavobacteriia</taxon>
        <taxon>Flavobacteriales</taxon>
        <taxon>Flavobacteriaceae</taxon>
        <taxon>Myroides</taxon>
    </lineage>
</organism>
<dbReference type="Proteomes" id="UP000243887">
    <property type="component" value="Unassembled WGS sequence"/>
</dbReference>
<dbReference type="AlphaFoldDB" id="A0A1I3QAB3"/>
<evidence type="ECO:0000313" key="2">
    <source>
        <dbReference type="EMBL" id="SFJ30848.1"/>
    </source>
</evidence>
<evidence type="ECO:0000313" key="3">
    <source>
        <dbReference type="Proteomes" id="UP000243887"/>
    </source>
</evidence>
<name>A0A1I3QAB3_9FLAO</name>
<keyword evidence="3" id="KW-1185">Reference proteome</keyword>
<protein>
    <recommendedName>
        <fullName evidence="4">Outer membrane protein beta-barrel domain-containing protein</fullName>
    </recommendedName>
</protein>
<evidence type="ECO:0008006" key="4">
    <source>
        <dbReference type="Google" id="ProtNLM"/>
    </source>
</evidence>
<gene>
    <name evidence="2" type="ORF">SAMN04487893_105131</name>
</gene>
<keyword evidence="1" id="KW-0732">Signal</keyword>
<dbReference type="EMBL" id="FORU01000005">
    <property type="protein sequence ID" value="SFJ30848.1"/>
    <property type="molecule type" value="Genomic_DNA"/>
</dbReference>